<dbReference type="EMBL" id="LBZV01000001">
    <property type="protein sequence ID" value="KKR78351.1"/>
    <property type="molecule type" value="Genomic_DNA"/>
</dbReference>
<protein>
    <recommendedName>
        <fullName evidence="3">DUF4258 domain-containing protein</fullName>
    </recommendedName>
</protein>
<dbReference type="Proteomes" id="UP000034292">
    <property type="component" value="Unassembled WGS sequence"/>
</dbReference>
<evidence type="ECO:0000313" key="1">
    <source>
        <dbReference type="EMBL" id="KKR78351.1"/>
    </source>
</evidence>
<reference evidence="1 2" key="1">
    <citation type="journal article" date="2015" name="Nature">
        <title>rRNA introns, odd ribosomes, and small enigmatic genomes across a large radiation of phyla.</title>
        <authorList>
            <person name="Brown C.T."/>
            <person name="Hug L.A."/>
            <person name="Thomas B.C."/>
            <person name="Sharon I."/>
            <person name="Castelle C.J."/>
            <person name="Singh A."/>
            <person name="Wilkins M.J."/>
            <person name="Williams K.H."/>
            <person name="Banfield J.F."/>
        </authorList>
    </citation>
    <scope>NUCLEOTIDE SEQUENCE [LARGE SCALE GENOMIC DNA]</scope>
</reference>
<proteinExistence type="predicted"/>
<evidence type="ECO:0000313" key="2">
    <source>
        <dbReference type="Proteomes" id="UP000034292"/>
    </source>
</evidence>
<comment type="caution">
    <text evidence="1">The sequence shown here is derived from an EMBL/GenBank/DDBJ whole genome shotgun (WGS) entry which is preliminary data.</text>
</comment>
<sequence length="87" mass="10143">MKIIYTKHALKDKLPALKRLGWNVSKNNIEETIKNPRWKGVSKHGQETAMSLLDKNHILRVVLRREDDIITVITLHIARRGKYESTL</sequence>
<name>A0A0G0TU41_9BACT</name>
<dbReference type="AlphaFoldDB" id="A0A0G0TU41"/>
<gene>
    <name evidence="1" type="ORF">UU23_C0001G0115</name>
</gene>
<organism evidence="1 2">
    <name type="scientific">Candidatus Curtissbacteria bacterium GW2011_GWA1_40_9</name>
    <dbReference type="NCBI Taxonomy" id="1618408"/>
    <lineage>
        <taxon>Bacteria</taxon>
        <taxon>Candidatus Curtissiibacteriota</taxon>
    </lineage>
</organism>
<evidence type="ECO:0008006" key="3">
    <source>
        <dbReference type="Google" id="ProtNLM"/>
    </source>
</evidence>
<accession>A0A0G0TU41</accession>